<evidence type="ECO:0000259" key="1">
    <source>
        <dbReference type="Pfam" id="PF08241"/>
    </source>
</evidence>
<evidence type="ECO:0000313" key="2">
    <source>
        <dbReference type="EMBL" id="ROQ92184.1"/>
    </source>
</evidence>
<keyword evidence="2" id="KW-0808">Transferase</keyword>
<sequence length="257" mass="29852">MKRQRYQIKFPPTKPHQLEQDQSFFYLYENDQEITLRFHDYAELYKRPGLYEQLFYQRLRCRSPQKVVEILSKVLKENGVEMAELRVLDLGAGNGMVGELLQVARVIGVDIIEEAYLACERDRPGVYDAYYVADMSNLDASIEEELKDWQIDCLTCVAALGFGDIPVSAFMTAFNFVEVGGWIAFNIKETFLQESDETGFSRLTKYLLMSDTLEVHHLERYRHRISIDGRPLFYYALVGKKMSHISPKVMHDFESAT</sequence>
<dbReference type="OrthoDB" id="465636at2"/>
<dbReference type="RefSeq" id="WP_123290347.1">
    <property type="nucleotide sequence ID" value="NZ_RJVA01000012.1"/>
</dbReference>
<reference evidence="2 3" key="1">
    <citation type="submission" date="2018-11" db="EMBL/GenBank/DDBJ databases">
        <title>Genomic Encyclopedia of Type Strains, Phase IV (KMG-IV): sequencing the most valuable type-strain genomes for metagenomic binning, comparative biology and taxonomic classification.</title>
        <authorList>
            <person name="Goeker M."/>
        </authorList>
    </citation>
    <scope>NUCLEOTIDE SEQUENCE [LARGE SCALE GENOMIC DNA]</scope>
    <source>
        <strain evidence="2 3">DSM 22027</strain>
    </source>
</reference>
<dbReference type="Proteomes" id="UP000276223">
    <property type="component" value="Unassembled WGS sequence"/>
</dbReference>
<dbReference type="GO" id="GO:0032259">
    <property type="term" value="P:methylation"/>
    <property type="evidence" value="ECO:0007669"/>
    <property type="project" value="UniProtKB-KW"/>
</dbReference>
<gene>
    <name evidence="2" type="ORF">EDC27_1875</name>
</gene>
<proteinExistence type="predicted"/>
<comment type="caution">
    <text evidence="2">The sequence shown here is derived from an EMBL/GenBank/DDBJ whole genome shotgun (WGS) entry which is preliminary data.</text>
</comment>
<dbReference type="Pfam" id="PF08241">
    <property type="entry name" value="Methyltransf_11"/>
    <property type="match status" value="1"/>
</dbReference>
<feature type="domain" description="Methyltransferase type 11" evidence="1">
    <location>
        <begin position="88"/>
        <end position="185"/>
    </location>
</feature>
<dbReference type="InterPro" id="IPR013216">
    <property type="entry name" value="Methyltransf_11"/>
</dbReference>
<dbReference type="Gene3D" id="3.40.50.150">
    <property type="entry name" value="Vaccinia Virus protein VP39"/>
    <property type="match status" value="1"/>
</dbReference>
<name>A0A3N1ULT7_9BACT</name>
<organism evidence="2 3">
    <name type="scientific">Desulfosoma caldarium</name>
    <dbReference type="NCBI Taxonomy" id="610254"/>
    <lineage>
        <taxon>Bacteria</taxon>
        <taxon>Pseudomonadati</taxon>
        <taxon>Thermodesulfobacteriota</taxon>
        <taxon>Syntrophobacteria</taxon>
        <taxon>Syntrophobacterales</taxon>
        <taxon>Syntrophobacteraceae</taxon>
        <taxon>Desulfosoma</taxon>
    </lineage>
</organism>
<dbReference type="InterPro" id="IPR029063">
    <property type="entry name" value="SAM-dependent_MTases_sf"/>
</dbReference>
<evidence type="ECO:0000313" key="3">
    <source>
        <dbReference type="Proteomes" id="UP000276223"/>
    </source>
</evidence>
<dbReference type="SUPFAM" id="SSF53335">
    <property type="entry name" value="S-adenosyl-L-methionine-dependent methyltransferases"/>
    <property type="match status" value="1"/>
</dbReference>
<keyword evidence="3" id="KW-1185">Reference proteome</keyword>
<dbReference type="AlphaFoldDB" id="A0A3N1ULT7"/>
<dbReference type="GO" id="GO:0008757">
    <property type="term" value="F:S-adenosylmethionine-dependent methyltransferase activity"/>
    <property type="evidence" value="ECO:0007669"/>
    <property type="project" value="InterPro"/>
</dbReference>
<protein>
    <submittedName>
        <fullName evidence="2">Methyltransferase family protein</fullName>
    </submittedName>
</protein>
<dbReference type="EMBL" id="RJVA01000012">
    <property type="protein sequence ID" value="ROQ92184.1"/>
    <property type="molecule type" value="Genomic_DNA"/>
</dbReference>
<keyword evidence="2" id="KW-0489">Methyltransferase</keyword>
<accession>A0A3N1ULT7</accession>